<accession>A0A212J9F6</accession>
<reference evidence="9" key="1">
    <citation type="submission" date="2016-04" db="EMBL/GenBank/DDBJ databases">
        <authorList>
            <person name="Evans L.H."/>
            <person name="Alamgir A."/>
            <person name="Owens N."/>
            <person name="Weber N.D."/>
            <person name="Virtaneva K."/>
            <person name="Barbian K."/>
            <person name="Babar A."/>
            <person name="Rosenke K."/>
        </authorList>
    </citation>
    <scope>NUCLEOTIDE SEQUENCE</scope>
    <source>
        <strain evidence="9">86</strain>
    </source>
</reference>
<feature type="transmembrane region" description="Helical" evidence="7">
    <location>
        <begin position="340"/>
        <end position="365"/>
    </location>
</feature>
<dbReference type="EMBL" id="FLUO01000001">
    <property type="protein sequence ID" value="SBV96060.1"/>
    <property type="molecule type" value="Genomic_DNA"/>
</dbReference>
<evidence type="ECO:0000256" key="3">
    <source>
        <dbReference type="ARBA" id="ARBA00022692"/>
    </source>
</evidence>
<dbReference type="GO" id="GO:0022857">
    <property type="term" value="F:transmembrane transporter activity"/>
    <property type="evidence" value="ECO:0007669"/>
    <property type="project" value="TreeGrafter"/>
</dbReference>
<evidence type="ECO:0000256" key="2">
    <source>
        <dbReference type="ARBA" id="ARBA00022475"/>
    </source>
</evidence>
<dbReference type="AlphaFoldDB" id="A0A212J9F6"/>
<dbReference type="GO" id="GO:0005886">
    <property type="term" value="C:plasma membrane"/>
    <property type="evidence" value="ECO:0007669"/>
    <property type="project" value="UniProtKB-SubCell"/>
</dbReference>
<protein>
    <recommendedName>
        <fullName evidence="8">ABC3 transporter permease C-terminal domain-containing protein</fullName>
    </recommendedName>
</protein>
<evidence type="ECO:0000256" key="5">
    <source>
        <dbReference type="ARBA" id="ARBA00023136"/>
    </source>
</evidence>
<evidence type="ECO:0000259" key="8">
    <source>
        <dbReference type="Pfam" id="PF02687"/>
    </source>
</evidence>
<evidence type="ECO:0000256" key="1">
    <source>
        <dbReference type="ARBA" id="ARBA00004651"/>
    </source>
</evidence>
<feature type="transmembrane region" description="Helical" evidence="7">
    <location>
        <begin position="293"/>
        <end position="319"/>
    </location>
</feature>
<dbReference type="Pfam" id="PF02687">
    <property type="entry name" value="FtsX"/>
    <property type="match status" value="1"/>
</dbReference>
<keyword evidence="2" id="KW-1003">Cell membrane</keyword>
<keyword evidence="4 7" id="KW-1133">Transmembrane helix</keyword>
<keyword evidence="3 7" id="KW-0812">Transmembrane</keyword>
<sequence length="419" mass="43189">MFWRVLRQSFLEGRRRKILAGLAVGLAATLGMALATLSVGVGDRMAQELRAYGANIRVVPKGESLSLAGLGLNPLKGRETLAEDDLPRIKDIFWRNNIIGLSPFLNAEVEVDGARLPLVGTWFRRDIELPDGDPFTVGVRTTAAHWAVIGAWPEGAGEVLLGRSLARRLGLGPGDAIDAGAAGLLTVSGVVETGGEEDGAIVADLALAQGVAGLPGRVGAIEVSALTVPENELSTRARHDADKLTTAEYDTWYCTAYVSAIAHQIEEAVVNASARPVWKVAAGEGAVIGKMQVLLAVVTLAAFASAAMGVSALMTATVVERAREIGLMKALGAGLAEINAQFLAEAALIGLIGGVCGAALGALLAQGIGAMVFGQGLAVPWIAVPLVTVAAVLVALAGAVPPARAIARLAPVEVLHGRR</sequence>
<dbReference type="PANTHER" id="PTHR30572:SF4">
    <property type="entry name" value="ABC TRANSPORTER PERMEASE YTRF"/>
    <property type="match status" value="1"/>
</dbReference>
<evidence type="ECO:0000256" key="6">
    <source>
        <dbReference type="ARBA" id="ARBA00038076"/>
    </source>
</evidence>
<keyword evidence="5 7" id="KW-0472">Membrane</keyword>
<name>A0A212J9F6_9PROT</name>
<gene>
    <name evidence="9" type="ORF">KL86APRO_10710</name>
</gene>
<comment type="subcellular location">
    <subcellularLocation>
        <location evidence="1">Cell membrane</location>
        <topology evidence="1">Multi-pass membrane protein</topology>
    </subcellularLocation>
</comment>
<feature type="transmembrane region" description="Helical" evidence="7">
    <location>
        <begin position="377"/>
        <end position="400"/>
    </location>
</feature>
<proteinExistence type="inferred from homology"/>
<organism evidence="9">
    <name type="scientific">uncultured Alphaproteobacteria bacterium</name>
    <dbReference type="NCBI Taxonomy" id="91750"/>
    <lineage>
        <taxon>Bacteria</taxon>
        <taxon>Pseudomonadati</taxon>
        <taxon>Pseudomonadota</taxon>
        <taxon>Alphaproteobacteria</taxon>
        <taxon>environmental samples</taxon>
    </lineage>
</organism>
<dbReference type="InterPro" id="IPR050250">
    <property type="entry name" value="Macrolide_Exporter_MacB"/>
</dbReference>
<feature type="domain" description="ABC3 transporter permease C-terminal" evidence="8">
    <location>
        <begin position="298"/>
        <end position="410"/>
    </location>
</feature>
<dbReference type="InterPro" id="IPR003838">
    <property type="entry name" value="ABC3_permease_C"/>
</dbReference>
<evidence type="ECO:0000313" key="9">
    <source>
        <dbReference type="EMBL" id="SBV96060.1"/>
    </source>
</evidence>
<evidence type="ECO:0000256" key="7">
    <source>
        <dbReference type="SAM" id="Phobius"/>
    </source>
</evidence>
<evidence type="ECO:0000256" key="4">
    <source>
        <dbReference type="ARBA" id="ARBA00022989"/>
    </source>
</evidence>
<comment type="similarity">
    <text evidence="6">Belongs to the ABC-4 integral membrane protein family.</text>
</comment>
<dbReference type="PANTHER" id="PTHR30572">
    <property type="entry name" value="MEMBRANE COMPONENT OF TRANSPORTER-RELATED"/>
    <property type="match status" value="1"/>
</dbReference>